<name>A0A0K0F122_STRVS</name>
<sequence>MFTNFVDLSIFEESSGRKYASLLSRTTLNQWTLVLSIESKTDFMTTTSLSLTFIRFLFVAVIFAEYYVFVRTQVSILMIRVTESKNLKNSVIE</sequence>
<evidence type="ECO:0000313" key="3">
    <source>
        <dbReference type="WBParaSite" id="SVE_0248900.1"/>
    </source>
</evidence>
<keyword evidence="2" id="KW-1185">Reference proteome</keyword>
<evidence type="ECO:0000256" key="1">
    <source>
        <dbReference type="SAM" id="Phobius"/>
    </source>
</evidence>
<organism evidence="2 3">
    <name type="scientific">Strongyloides venezuelensis</name>
    <name type="common">Threadworm</name>
    <dbReference type="NCBI Taxonomy" id="75913"/>
    <lineage>
        <taxon>Eukaryota</taxon>
        <taxon>Metazoa</taxon>
        <taxon>Ecdysozoa</taxon>
        <taxon>Nematoda</taxon>
        <taxon>Chromadorea</taxon>
        <taxon>Rhabditida</taxon>
        <taxon>Tylenchina</taxon>
        <taxon>Panagrolaimomorpha</taxon>
        <taxon>Strongyloidoidea</taxon>
        <taxon>Strongyloididae</taxon>
        <taxon>Strongyloides</taxon>
    </lineage>
</organism>
<protein>
    <submittedName>
        <fullName evidence="3">Uncharacterized protein</fullName>
    </submittedName>
</protein>
<reference evidence="2" key="1">
    <citation type="submission" date="2014-07" db="EMBL/GenBank/DDBJ databases">
        <authorList>
            <person name="Martin A.A"/>
            <person name="De Silva N."/>
        </authorList>
    </citation>
    <scope>NUCLEOTIDE SEQUENCE</scope>
</reference>
<accession>A0A0K0F122</accession>
<proteinExistence type="predicted"/>
<keyword evidence="1" id="KW-0472">Membrane</keyword>
<dbReference type="WBParaSite" id="SVE_0248900.1">
    <property type="protein sequence ID" value="SVE_0248900.1"/>
    <property type="gene ID" value="SVE_0248900"/>
</dbReference>
<keyword evidence="1" id="KW-0812">Transmembrane</keyword>
<dbReference type="AlphaFoldDB" id="A0A0K0F122"/>
<feature type="transmembrane region" description="Helical" evidence="1">
    <location>
        <begin position="49"/>
        <end position="70"/>
    </location>
</feature>
<reference evidence="3" key="2">
    <citation type="submission" date="2015-08" db="UniProtKB">
        <authorList>
            <consortium name="WormBaseParasite"/>
        </authorList>
    </citation>
    <scope>IDENTIFICATION</scope>
</reference>
<keyword evidence="1" id="KW-1133">Transmembrane helix</keyword>
<evidence type="ECO:0000313" key="2">
    <source>
        <dbReference type="Proteomes" id="UP000035680"/>
    </source>
</evidence>
<dbReference type="Proteomes" id="UP000035680">
    <property type="component" value="Unassembled WGS sequence"/>
</dbReference>